<sequence length="226" mass="25516">MSSQEGSVASRGERASGSTPTNTPPAADDPPSWSELRSRTENIYSPVKDRALDASNRLLVQLDLPPDLLSSTSTLMRDGARRARKDLADTLNLVPTPCALIPLLLIPVFVLFSLFSNGSSCSWVMTFFLVTMVAKVAKKAGRLHPIISLILLTASAFLFPFRWVLLMAYSTVVVGYFRRRYWRHLRCSQCHTSGPTHSPPSRSFYRHHQKRHEQWKQFLDQLFPSQ</sequence>
<protein>
    <submittedName>
        <fullName evidence="3">Uncharacterized protein</fullName>
    </submittedName>
</protein>
<gene>
    <name evidence="3" type="ORF">BJ684DRAFT_20872</name>
</gene>
<keyword evidence="2" id="KW-0472">Membrane</keyword>
<evidence type="ECO:0000256" key="2">
    <source>
        <dbReference type="SAM" id="Phobius"/>
    </source>
</evidence>
<reference evidence="4" key="1">
    <citation type="journal article" date="2018" name="Nat. Microbiol.">
        <title>Leveraging single-cell genomics to expand the fungal tree of life.</title>
        <authorList>
            <person name="Ahrendt S.R."/>
            <person name="Quandt C.A."/>
            <person name="Ciobanu D."/>
            <person name="Clum A."/>
            <person name="Salamov A."/>
            <person name="Andreopoulos B."/>
            <person name="Cheng J.F."/>
            <person name="Woyke T."/>
            <person name="Pelin A."/>
            <person name="Henrissat B."/>
            <person name="Reynolds N.K."/>
            <person name="Benny G.L."/>
            <person name="Smith M.E."/>
            <person name="James T.Y."/>
            <person name="Grigoriev I.V."/>
        </authorList>
    </citation>
    <scope>NUCLEOTIDE SEQUENCE [LARGE SCALE GENOMIC DNA]</scope>
</reference>
<evidence type="ECO:0000256" key="1">
    <source>
        <dbReference type="SAM" id="MobiDB-lite"/>
    </source>
</evidence>
<feature type="region of interest" description="Disordered" evidence="1">
    <location>
        <begin position="1"/>
        <end position="38"/>
    </location>
</feature>
<evidence type="ECO:0000313" key="4">
    <source>
        <dbReference type="Proteomes" id="UP000267251"/>
    </source>
</evidence>
<proteinExistence type="predicted"/>
<dbReference type="Proteomes" id="UP000267251">
    <property type="component" value="Unassembled WGS sequence"/>
</dbReference>
<evidence type="ECO:0000313" key="3">
    <source>
        <dbReference type="EMBL" id="RKP12596.1"/>
    </source>
</evidence>
<feature type="compositionally biased region" description="Low complexity" evidence="1">
    <location>
        <begin position="19"/>
        <end position="31"/>
    </location>
</feature>
<feature type="transmembrane region" description="Helical" evidence="2">
    <location>
        <begin position="91"/>
        <end position="115"/>
    </location>
</feature>
<name>A0A4P9Y183_9FUNG</name>
<dbReference type="EMBL" id="KZ988274">
    <property type="protein sequence ID" value="RKP12596.1"/>
    <property type="molecule type" value="Genomic_DNA"/>
</dbReference>
<keyword evidence="2" id="KW-1133">Transmembrane helix</keyword>
<keyword evidence="2" id="KW-0812">Transmembrane</keyword>
<accession>A0A4P9Y183</accession>
<organism evidence="3 4">
    <name type="scientific">Piptocephalis cylindrospora</name>
    <dbReference type="NCBI Taxonomy" id="1907219"/>
    <lineage>
        <taxon>Eukaryota</taxon>
        <taxon>Fungi</taxon>
        <taxon>Fungi incertae sedis</taxon>
        <taxon>Zoopagomycota</taxon>
        <taxon>Zoopagomycotina</taxon>
        <taxon>Zoopagomycetes</taxon>
        <taxon>Zoopagales</taxon>
        <taxon>Piptocephalidaceae</taxon>
        <taxon>Piptocephalis</taxon>
    </lineage>
</organism>
<feature type="transmembrane region" description="Helical" evidence="2">
    <location>
        <begin position="149"/>
        <end position="177"/>
    </location>
</feature>
<dbReference type="OrthoDB" id="10678439at2759"/>
<keyword evidence="4" id="KW-1185">Reference proteome</keyword>
<dbReference type="AlphaFoldDB" id="A0A4P9Y183"/>